<dbReference type="Pfam" id="PF00561">
    <property type="entry name" value="Abhydrolase_1"/>
    <property type="match status" value="1"/>
</dbReference>
<evidence type="ECO:0000313" key="3">
    <source>
        <dbReference type="Proteomes" id="UP000218890"/>
    </source>
</evidence>
<dbReference type="PANTHER" id="PTHR12277:SF81">
    <property type="entry name" value="PROTEIN ABHD13"/>
    <property type="match status" value="1"/>
</dbReference>
<accession>A0A0X8X720</accession>
<reference evidence="2" key="1">
    <citation type="submission" date="2016-02" db="EMBL/GenBank/DDBJ databases">
        <title>Halorhodospira halochloris DSM-1059 complete genome, version 2.</title>
        <authorList>
            <person name="Tsukatani Y."/>
        </authorList>
    </citation>
    <scope>NUCLEOTIDE SEQUENCE</scope>
    <source>
        <strain evidence="2">DSM 1059</strain>
    </source>
</reference>
<proteinExistence type="predicted"/>
<dbReference type="InterPro" id="IPR029058">
    <property type="entry name" value="AB_hydrolase_fold"/>
</dbReference>
<dbReference type="Gene3D" id="3.40.50.1820">
    <property type="entry name" value="alpha/beta hydrolase"/>
    <property type="match status" value="1"/>
</dbReference>
<dbReference type="InterPro" id="IPR000073">
    <property type="entry name" value="AB_hydrolase_1"/>
</dbReference>
<dbReference type="KEGG" id="hhk:HH1059_01090"/>
<dbReference type="EMBL" id="AP017372">
    <property type="protein sequence ID" value="BAU56780.1"/>
    <property type="molecule type" value="Genomic_DNA"/>
</dbReference>
<dbReference type="RefSeq" id="WP_096407085.1">
    <property type="nucleotide sequence ID" value="NZ_AP017372.2"/>
</dbReference>
<sequence length="276" mass="30910">MRFLLIIIAFAVVAYMAFAAMLYTMQERMVHLPQIPGRELVATPDKLGLEWQDLTITTEDNVDLHGWHVKSPQARGTLLFFHGNAGNISHRLDSIEIFSELGLDVVIFDYRGYGQSEGRAHEQGLRRDARAAAEWLEENRDGLAGPKTVYFGRSLGGPLAAEAAAHRQPSALILESTFTSAEDVAGDIYPFFPTRLLTRLEYPTAKYLRQTDQPVLVVHSPEDEIIPFQHSQQLLEIAGDRGQMLQIRGDHNTGFRVSGDTYISGLRDFIRSIGED</sequence>
<evidence type="ECO:0000313" key="2">
    <source>
        <dbReference type="EMBL" id="BAU56780.1"/>
    </source>
</evidence>
<organism evidence="2 3">
    <name type="scientific">Halorhodospira halochloris</name>
    <name type="common">Ectothiorhodospira halochloris</name>
    <dbReference type="NCBI Taxonomy" id="1052"/>
    <lineage>
        <taxon>Bacteria</taxon>
        <taxon>Pseudomonadati</taxon>
        <taxon>Pseudomonadota</taxon>
        <taxon>Gammaproteobacteria</taxon>
        <taxon>Chromatiales</taxon>
        <taxon>Ectothiorhodospiraceae</taxon>
        <taxon>Halorhodospira</taxon>
    </lineage>
</organism>
<protein>
    <recommendedName>
        <fullName evidence="1">AB hydrolase-1 domain-containing protein</fullName>
    </recommendedName>
</protein>
<feature type="domain" description="AB hydrolase-1" evidence="1">
    <location>
        <begin position="77"/>
        <end position="191"/>
    </location>
</feature>
<name>A0A0X8X720_HALHR</name>
<dbReference type="AlphaFoldDB" id="A0A0X8X720"/>
<keyword evidence="3" id="KW-1185">Reference proteome</keyword>
<dbReference type="Proteomes" id="UP000218890">
    <property type="component" value="Chromosome"/>
</dbReference>
<gene>
    <name evidence="2" type="ORF">HH1059_01090</name>
</gene>
<evidence type="ECO:0000259" key="1">
    <source>
        <dbReference type="Pfam" id="PF00561"/>
    </source>
</evidence>
<dbReference type="PANTHER" id="PTHR12277">
    <property type="entry name" value="ALPHA/BETA HYDROLASE DOMAIN-CONTAINING PROTEIN"/>
    <property type="match status" value="1"/>
</dbReference>
<dbReference type="OrthoDB" id="9798884at2"/>
<dbReference type="SUPFAM" id="SSF53474">
    <property type="entry name" value="alpha/beta-Hydrolases"/>
    <property type="match status" value="1"/>
</dbReference>